<feature type="compositionally biased region" description="Low complexity" evidence="1">
    <location>
        <begin position="76"/>
        <end position="93"/>
    </location>
</feature>
<name>A0ABR2GDU0_9ROSI</name>
<evidence type="ECO:0000313" key="2">
    <source>
        <dbReference type="EMBL" id="KAK8601078.1"/>
    </source>
</evidence>
<gene>
    <name evidence="2" type="ORF">V6N12_050922</name>
</gene>
<accession>A0ABR2GDU0</accession>
<comment type="caution">
    <text evidence="2">The sequence shown here is derived from an EMBL/GenBank/DDBJ whole genome shotgun (WGS) entry which is preliminary data.</text>
</comment>
<feature type="region of interest" description="Disordered" evidence="1">
    <location>
        <begin position="69"/>
        <end position="96"/>
    </location>
</feature>
<evidence type="ECO:0000256" key="1">
    <source>
        <dbReference type="SAM" id="MobiDB-lite"/>
    </source>
</evidence>
<organism evidence="2 3">
    <name type="scientific">Hibiscus sabdariffa</name>
    <name type="common">roselle</name>
    <dbReference type="NCBI Taxonomy" id="183260"/>
    <lineage>
        <taxon>Eukaryota</taxon>
        <taxon>Viridiplantae</taxon>
        <taxon>Streptophyta</taxon>
        <taxon>Embryophyta</taxon>
        <taxon>Tracheophyta</taxon>
        <taxon>Spermatophyta</taxon>
        <taxon>Magnoliopsida</taxon>
        <taxon>eudicotyledons</taxon>
        <taxon>Gunneridae</taxon>
        <taxon>Pentapetalae</taxon>
        <taxon>rosids</taxon>
        <taxon>malvids</taxon>
        <taxon>Malvales</taxon>
        <taxon>Malvaceae</taxon>
        <taxon>Malvoideae</taxon>
        <taxon>Hibiscus</taxon>
    </lineage>
</organism>
<reference evidence="2 3" key="1">
    <citation type="journal article" date="2024" name="G3 (Bethesda)">
        <title>Genome assembly of Hibiscus sabdariffa L. provides insights into metabolisms of medicinal natural products.</title>
        <authorList>
            <person name="Kim T."/>
        </authorList>
    </citation>
    <scope>NUCLEOTIDE SEQUENCE [LARGE SCALE GENOMIC DNA]</scope>
    <source>
        <strain evidence="2">TK-2024</strain>
        <tissue evidence="2">Old leaves</tissue>
    </source>
</reference>
<sequence>MAFARLKRLPKNPPKTVLMERFVAHGCWSRNAIAATTMTSVFCVVLVAKGRGKALIPVHKSSTALVGTKNKNIMAPTSHSKSASSSKPPKLRSTSTNLNPLKHVALELAVQHFWLKIDHFVAPFTLPQGILLVQV</sequence>
<protein>
    <submittedName>
        <fullName evidence="2">Uncharacterized protein</fullName>
    </submittedName>
</protein>
<evidence type="ECO:0000313" key="3">
    <source>
        <dbReference type="Proteomes" id="UP001472677"/>
    </source>
</evidence>
<proteinExistence type="predicted"/>
<dbReference type="Proteomes" id="UP001472677">
    <property type="component" value="Unassembled WGS sequence"/>
</dbReference>
<keyword evidence="3" id="KW-1185">Reference proteome</keyword>
<dbReference type="EMBL" id="JBBPBM010000001">
    <property type="protein sequence ID" value="KAK8601078.1"/>
    <property type="molecule type" value="Genomic_DNA"/>
</dbReference>